<evidence type="ECO:0000313" key="1">
    <source>
        <dbReference type="EMBL" id="MCP9201329.1"/>
    </source>
</evidence>
<keyword evidence="2" id="KW-1185">Reference proteome</keyword>
<comment type="caution">
    <text evidence="1">The sequence shown here is derived from an EMBL/GenBank/DDBJ whole genome shotgun (WGS) entry which is preliminary data.</text>
</comment>
<accession>A0A9X2KZZ2</accession>
<dbReference type="EMBL" id="JANCNS010000003">
    <property type="protein sequence ID" value="MCP9201329.1"/>
    <property type="molecule type" value="Genomic_DNA"/>
</dbReference>
<organism evidence="1 2">
    <name type="scientific">Christiangramia oceanisediminis</name>
    <dbReference type="NCBI Taxonomy" id="2920386"/>
    <lineage>
        <taxon>Bacteria</taxon>
        <taxon>Pseudomonadati</taxon>
        <taxon>Bacteroidota</taxon>
        <taxon>Flavobacteriia</taxon>
        <taxon>Flavobacteriales</taxon>
        <taxon>Flavobacteriaceae</taxon>
        <taxon>Christiangramia</taxon>
    </lineage>
</organism>
<name>A0A9X2KZZ2_9FLAO</name>
<gene>
    <name evidence="1" type="ORF">MKO06_15575</name>
</gene>
<reference evidence="1" key="1">
    <citation type="submission" date="2022-07" db="EMBL/GenBank/DDBJ databases">
        <title>Gramela sediminis sp. nov., isolated from deep-sea sediment of the Indian Ocean.</title>
        <authorList>
            <person name="Shi H."/>
        </authorList>
    </citation>
    <scope>NUCLEOTIDE SEQUENCE</scope>
    <source>
        <strain evidence="1">GC03-9</strain>
    </source>
</reference>
<sequence>MGLNALISIDLKNNDIEKCEIFIEEMINKEWSLMEEVSNTWVTSFNEGVTREKALAVIQNDIQESKMKSQLEKISLAVQLAEEDIVFGEF</sequence>
<proteinExistence type="predicted"/>
<dbReference type="RefSeq" id="WP_241552194.1">
    <property type="nucleotide sequence ID" value="NZ_JANCNS010000003.1"/>
</dbReference>
<dbReference type="Proteomes" id="UP001155280">
    <property type="component" value="Unassembled WGS sequence"/>
</dbReference>
<protein>
    <submittedName>
        <fullName evidence="1">Uncharacterized protein</fullName>
    </submittedName>
</protein>
<evidence type="ECO:0000313" key="2">
    <source>
        <dbReference type="Proteomes" id="UP001155280"/>
    </source>
</evidence>
<dbReference type="AlphaFoldDB" id="A0A9X2KZZ2"/>